<dbReference type="GO" id="GO:0000287">
    <property type="term" value="F:magnesium ion binding"/>
    <property type="evidence" value="ECO:0007669"/>
    <property type="project" value="TreeGrafter"/>
</dbReference>
<dbReference type="EMBL" id="UYRT01014877">
    <property type="protein sequence ID" value="VDK54498.1"/>
    <property type="molecule type" value="Genomic_DNA"/>
</dbReference>
<dbReference type="AlphaFoldDB" id="A0A183DCD6"/>
<keyword evidence="2" id="KW-1185">Reference proteome</keyword>
<dbReference type="PANTHER" id="PTHR43340">
    <property type="entry name" value="HYPOXANTHINE-GUANINE PHOSPHORIBOSYLTRANSFERASE"/>
    <property type="match status" value="1"/>
</dbReference>
<name>A0A183DCD6_9BILA</name>
<dbReference type="GO" id="GO:0032264">
    <property type="term" value="P:IMP salvage"/>
    <property type="evidence" value="ECO:0007669"/>
    <property type="project" value="TreeGrafter"/>
</dbReference>
<accession>A0A183DCD6</accession>
<dbReference type="SUPFAM" id="SSF53271">
    <property type="entry name" value="PRTase-like"/>
    <property type="match status" value="1"/>
</dbReference>
<dbReference type="OrthoDB" id="9449045at2759"/>
<evidence type="ECO:0000313" key="3">
    <source>
        <dbReference type="WBParaSite" id="GPUH_0000638601-mRNA-1"/>
    </source>
</evidence>
<dbReference type="Gene3D" id="3.40.50.2020">
    <property type="match status" value="1"/>
</dbReference>
<dbReference type="InterPro" id="IPR050408">
    <property type="entry name" value="HGPRT"/>
</dbReference>
<dbReference type="GO" id="GO:0046100">
    <property type="term" value="P:hypoxanthine metabolic process"/>
    <property type="evidence" value="ECO:0007669"/>
    <property type="project" value="TreeGrafter"/>
</dbReference>
<dbReference type="GO" id="GO:0004422">
    <property type="term" value="F:hypoxanthine phosphoribosyltransferase activity"/>
    <property type="evidence" value="ECO:0007669"/>
    <property type="project" value="TreeGrafter"/>
</dbReference>
<sequence length="76" mass="8889">MSQLLETLDEIGVKQKWTAILLSKRITRKYEVQEDFVAFDIPDKFVVGYGLDYNQKFRDLGHICIMSEAGIERHKI</sequence>
<reference evidence="1 2" key="2">
    <citation type="submission" date="2018-11" db="EMBL/GenBank/DDBJ databases">
        <authorList>
            <consortium name="Pathogen Informatics"/>
        </authorList>
    </citation>
    <scope>NUCLEOTIDE SEQUENCE [LARGE SCALE GENOMIC DNA]</scope>
</reference>
<proteinExistence type="predicted"/>
<evidence type="ECO:0000313" key="1">
    <source>
        <dbReference type="EMBL" id="VDK54498.1"/>
    </source>
</evidence>
<protein>
    <submittedName>
        <fullName evidence="3">Hypoxanthine phosphoribosyltransferase</fullName>
    </submittedName>
</protein>
<reference evidence="3" key="1">
    <citation type="submission" date="2016-06" db="UniProtKB">
        <authorList>
            <consortium name="WormBaseParasite"/>
        </authorList>
    </citation>
    <scope>IDENTIFICATION</scope>
</reference>
<dbReference type="Proteomes" id="UP000271098">
    <property type="component" value="Unassembled WGS sequence"/>
</dbReference>
<dbReference type="PANTHER" id="PTHR43340:SF1">
    <property type="entry name" value="HYPOXANTHINE PHOSPHORIBOSYLTRANSFERASE"/>
    <property type="match status" value="1"/>
</dbReference>
<dbReference type="InterPro" id="IPR029057">
    <property type="entry name" value="PRTase-like"/>
</dbReference>
<dbReference type="GO" id="GO:0006178">
    <property type="term" value="P:guanine salvage"/>
    <property type="evidence" value="ECO:0007669"/>
    <property type="project" value="TreeGrafter"/>
</dbReference>
<dbReference type="WBParaSite" id="GPUH_0000638601-mRNA-1">
    <property type="protein sequence ID" value="GPUH_0000638601-mRNA-1"/>
    <property type="gene ID" value="GPUH_0000638601"/>
</dbReference>
<organism evidence="3">
    <name type="scientific">Gongylonema pulchrum</name>
    <dbReference type="NCBI Taxonomy" id="637853"/>
    <lineage>
        <taxon>Eukaryota</taxon>
        <taxon>Metazoa</taxon>
        <taxon>Ecdysozoa</taxon>
        <taxon>Nematoda</taxon>
        <taxon>Chromadorea</taxon>
        <taxon>Rhabditida</taxon>
        <taxon>Spirurina</taxon>
        <taxon>Spiruromorpha</taxon>
        <taxon>Spiruroidea</taxon>
        <taxon>Gongylonematidae</taxon>
        <taxon>Gongylonema</taxon>
    </lineage>
</organism>
<dbReference type="GO" id="GO:0032263">
    <property type="term" value="P:GMP salvage"/>
    <property type="evidence" value="ECO:0007669"/>
    <property type="project" value="TreeGrafter"/>
</dbReference>
<evidence type="ECO:0000313" key="2">
    <source>
        <dbReference type="Proteomes" id="UP000271098"/>
    </source>
</evidence>
<gene>
    <name evidence="1" type="ORF">GPUH_LOCUS6378</name>
</gene>
<dbReference type="GO" id="GO:0005829">
    <property type="term" value="C:cytosol"/>
    <property type="evidence" value="ECO:0007669"/>
    <property type="project" value="TreeGrafter"/>
</dbReference>